<accession>A0A446CZG2</accession>
<evidence type="ECO:0000313" key="2">
    <source>
        <dbReference type="Proteomes" id="UP000289465"/>
    </source>
</evidence>
<proteinExistence type="predicted"/>
<name>A0A446CZG2_9BURK</name>
<dbReference type="Proteomes" id="UP000289465">
    <property type="component" value="Unassembled WGS sequence"/>
</dbReference>
<dbReference type="OrthoDB" id="9906576at2"/>
<evidence type="ECO:0000313" key="1">
    <source>
        <dbReference type="EMBL" id="SSW73262.1"/>
    </source>
</evidence>
<protein>
    <submittedName>
        <fullName evidence="1">Uncharacterized protein</fullName>
    </submittedName>
</protein>
<organism evidence="1 2">
    <name type="scientific">Achromobacter veterisilvae</name>
    <dbReference type="NCBI Taxonomy" id="2069367"/>
    <lineage>
        <taxon>Bacteria</taxon>
        <taxon>Pseudomonadati</taxon>
        <taxon>Pseudomonadota</taxon>
        <taxon>Betaproteobacteria</taxon>
        <taxon>Burkholderiales</taxon>
        <taxon>Alcaligenaceae</taxon>
        <taxon>Achromobacter</taxon>
    </lineage>
</organism>
<sequence length="76" mass="8400">MTEGNQATKLPADHLKAELRKIGRNVERANFAMDGWDGDELMVLVAWPDGFSARISMGPVASAMIERRVSQCTTLH</sequence>
<reference evidence="1 2" key="1">
    <citation type="submission" date="2018-07" db="EMBL/GenBank/DDBJ databases">
        <authorList>
            <person name="Peeters C."/>
        </authorList>
    </citation>
    <scope>NUCLEOTIDE SEQUENCE [LARGE SCALE GENOMIC DNA]</scope>
    <source>
        <strain evidence="1 2">LMG 30378</strain>
    </source>
</reference>
<dbReference type="AlphaFoldDB" id="A0A446CZG2"/>
<gene>
    <name evidence="1" type="ORF">AVE30378_05624</name>
</gene>
<dbReference type="EMBL" id="UFQC01000048">
    <property type="protein sequence ID" value="SSW73262.1"/>
    <property type="molecule type" value="Genomic_DNA"/>
</dbReference>
<dbReference type="RefSeq" id="WP_129245986.1">
    <property type="nucleotide sequence ID" value="NZ_UFQC01000048.1"/>
</dbReference>